<gene>
    <name evidence="13 15" type="primary">pheS</name>
    <name evidence="15" type="ORF">GCM10011585_02420</name>
</gene>
<dbReference type="GO" id="GO:0005737">
    <property type="term" value="C:cytoplasm"/>
    <property type="evidence" value="ECO:0007669"/>
    <property type="project" value="UniProtKB-SubCell"/>
</dbReference>
<dbReference type="InterPro" id="IPR010978">
    <property type="entry name" value="tRNA-bd_arm"/>
</dbReference>
<sequence length="371" mass="40912">MNDAIPQLLTYDEAALDSAFAAVAEEVRSGTSALETPDAQEAFRLHWLGRKQGRLKLISEAWLKSAPAEARKPLGIRFNQLKQEIEAALEAPVTATGTTTVRGIDITLPGTVRQPGIAHPLLQTMQEIVRVFHHLGYSTNLGPQVESDFYNFEALNFPQNHPARDTQDTLQIADQGSKASRDRLLMRTHTSPVQIRTMVAQAPPIRIVIPGKVHRNDAADATHSPIFHQVEGLCVDTNITFSDLKGTLDHAMKALFGSNVKTRFFPSFFPFTEPSADVQISCIFCGGKGCRKCKHSGWIELLGCGMVDPAVFASVTEERRKLGLDDDAYNPDRITGFAFGMGVERIAMIQHGISDIGQFYSGDMRFLEQFA</sequence>
<keyword evidence="10 13" id="KW-0648">Protein biosynthesis</keyword>
<evidence type="ECO:0000256" key="1">
    <source>
        <dbReference type="ARBA" id="ARBA00004496"/>
    </source>
</evidence>
<dbReference type="InterPro" id="IPR004188">
    <property type="entry name" value="Phe-tRNA_ligase_II_N"/>
</dbReference>
<dbReference type="InterPro" id="IPR004529">
    <property type="entry name" value="Phe-tRNA-synth_IIc_asu"/>
</dbReference>
<keyword evidence="7 13" id="KW-0547">Nucleotide-binding</keyword>
<evidence type="ECO:0000313" key="16">
    <source>
        <dbReference type="Proteomes" id="UP000647241"/>
    </source>
</evidence>
<keyword evidence="9 13" id="KW-0460">Magnesium</keyword>
<dbReference type="GO" id="GO:0004826">
    <property type="term" value="F:phenylalanine-tRNA ligase activity"/>
    <property type="evidence" value="ECO:0007669"/>
    <property type="project" value="UniProtKB-UniRule"/>
</dbReference>
<dbReference type="NCBIfam" id="TIGR00468">
    <property type="entry name" value="pheS"/>
    <property type="match status" value="1"/>
</dbReference>
<protein>
    <recommendedName>
        <fullName evidence="13">Phenylalanine--tRNA ligase alpha subunit</fullName>
        <ecNumber evidence="13">6.1.1.20</ecNumber>
    </recommendedName>
    <alternativeName>
        <fullName evidence="13">Phenylalanyl-tRNA synthetase alpha subunit</fullName>
        <shortName evidence="13">PheRS</shortName>
    </alternativeName>
</protein>
<keyword evidence="11 13" id="KW-0030">Aminoacyl-tRNA synthetase</keyword>
<dbReference type="Proteomes" id="UP000647241">
    <property type="component" value="Unassembled WGS sequence"/>
</dbReference>
<comment type="caution">
    <text evidence="15">The sequence shown here is derived from an EMBL/GenBank/DDBJ whole genome shotgun (WGS) entry which is preliminary data.</text>
</comment>
<dbReference type="CDD" id="cd00496">
    <property type="entry name" value="PheRS_alpha_core"/>
    <property type="match status" value="1"/>
</dbReference>
<dbReference type="GO" id="GO:0000049">
    <property type="term" value="F:tRNA binding"/>
    <property type="evidence" value="ECO:0007669"/>
    <property type="project" value="InterPro"/>
</dbReference>
<keyword evidence="5 13" id="KW-0436">Ligase</keyword>
<dbReference type="InterPro" id="IPR022911">
    <property type="entry name" value="Phe_tRNA_ligase_alpha1_bac"/>
</dbReference>
<comment type="subunit">
    <text evidence="3 13">Tetramer of two alpha and two beta subunits.</text>
</comment>
<dbReference type="PANTHER" id="PTHR11538">
    <property type="entry name" value="PHENYLALANYL-TRNA SYNTHETASE"/>
    <property type="match status" value="1"/>
</dbReference>
<feature type="binding site" evidence="13">
    <location>
        <position position="273"/>
    </location>
    <ligand>
        <name>Mg(2+)</name>
        <dbReference type="ChEBI" id="CHEBI:18420"/>
        <note>shared with beta subunit</note>
    </ligand>
</feature>
<evidence type="ECO:0000256" key="3">
    <source>
        <dbReference type="ARBA" id="ARBA00011209"/>
    </source>
</evidence>
<keyword evidence="6 13" id="KW-0479">Metal-binding</keyword>
<dbReference type="SUPFAM" id="SSF55681">
    <property type="entry name" value="Class II aaRS and biotin synthetases"/>
    <property type="match status" value="1"/>
</dbReference>
<comment type="similarity">
    <text evidence="2 13">Belongs to the class-II aminoacyl-tRNA synthetase family. Phe-tRNA synthetase alpha subunit type 1 subfamily.</text>
</comment>
<dbReference type="Pfam" id="PF02912">
    <property type="entry name" value="Phe_tRNA-synt_N"/>
    <property type="match status" value="1"/>
</dbReference>
<evidence type="ECO:0000256" key="12">
    <source>
        <dbReference type="ARBA" id="ARBA00049255"/>
    </source>
</evidence>
<evidence type="ECO:0000256" key="6">
    <source>
        <dbReference type="ARBA" id="ARBA00022723"/>
    </source>
</evidence>
<reference evidence="15" key="1">
    <citation type="journal article" date="2014" name="Int. J. Syst. Evol. Microbiol.">
        <title>Complete genome sequence of Corynebacterium casei LMG S-19264T (=DSM 44701T), isolated from a smear-ripened cheese.</title>
        <authorList>
            <consortium name="US DOE Joint Genome Institute (JGI-PGF)"/>
            <person name="Walter F."/>
            <person name="Albersmeier A."/>
            <person name="Kalinowski J."/>
            <person name="Ruckert C."/>
        </authorList>
    </citation>
    <scope>NUCLEOTIDE SEQUENCE</scope>
    <source>
        <strain evidence="15">CGMCC 1.12997</strain>
    </source>
</reference>
<dbReference type="HAMAP" id="MF_00281">
    <property type="entry name" value="Phe_tRNA_synth_alpha1"/>
    <property type="match status" value="1"/>
</dbReference>
<dbReference type="GO" id="GO:0005524">
    <property type="term" value="F:ATP binding"/>
    <property type="evidence" value="ECO:0007669"/>
    <property type="project" value="UniProtKB-UniRule"/>
</dbReference>
<keyword evidence="16" id="KW-1185">Reference proteome</keyword>
<evidence type="ECO:0000313" key="15">
    <source>
        <dbReference type="EMBL" id="GGG64340.1"/>
    </source>
</evidence>
<name>A0A917H1B3_9BACT</name>
<comment type="catalytic activity">
    <reaction evidence="12 13">
        <text>tRNA(Phe) + L-phenylalanine + ATP = L-phenylalanyl-tRNA(Phe) + AMP + diphosphate + H(+)</text>
        <dbReference type="Rhea" id="RHEA:19413"/>
        <dbReference type="Rhea" id="RHEA-COMP:9668"/>
        <dbReference type="Rhea" id="RHEA-COMP:9699"/>
        <dbReference type="ChEBI" id="CHEBI:15378"/>
        <dbReference type="ChEBI" id="CHEBI:30616"/>
        <dbReference type="ChEBI" id="CHEBI:33019"/>
        <dbReference type="ChEBI" id="CHEBI:58095"/>
        <dbReference type="ChEBI" id="CHEBI:78442"/>
        <dbReference type="ChEBI" id="CHEBI:78531"/>
        <dbReference type="ChEBI" id="CHEBI:456215"/>
        <dbReference type="EC" id="6.1.1.20"/>
    </reaction>
</comment>
<dbReference type="GO" id="GO:0000287">
    <property type="term" value="F:magnesium ion binding"/>
    <property type="evidence" value="ECO:0007669"/>
    <property type="project" value="UniProtKB-UniRule"/>
</dbReference>
<evidence type="ECO:0000256" key="13">
    <source>
        <dbReference type="HAMAP-Rule" id="MF_00281"/>
    </source>
</evidence>
<dbReference type="SUPFAM" id="SSF46589">
    <property type="entry name" value="tRNA-binding arm"/>
    <property type="match status" value="1"/>
</dbReference>
<evidence type="ECO:0000256" key="5">
    <source>
        <dbReference type="ARBA" id="ARBA00022598"/>
    </source>
</evidence>
<keyword evidence="4 13" id="KW-0963">Cytoplasm</keyword>
<comment type="subcellular location">
    <subcellularLocation>
        <location evidence="1 13">Cytoplasm</location>
    </subcellularLocation>
</comment>
<dbReference type="AlphaFoldDB" id="A0A917H1B3"/>
<evidence type="ECO:0000256" key="2">
    <source>
        <dbReference type="ARBA" id="ARBA00010207"/>
    </source>
</evidence>
<evidence type="ECO:0000256" key="9">
    <source>
        <dbReference type="ARBA" id="ARBA00022842"/>
    </source>
</evidence>
<comment type="cofactor">
    <cofactor evidence="13">
        <name>Mg(2+)</name>
        <dbReference type="ChEBI" id="CHEBI:18420"/>
    </cofactor>
    <text evidence="13">Binds 2 magnesium ions per tetramer.</text>
</comment>
<dbReference type="Pfam" id="PF01409">
    <property type="entry name" value="tRNA-synt_2d"/>
    <property type="match status" value="1"/>
</dbReference>
<dbReference type="RefSeq" id="WP_188552339.1">
    <property type="nucleotide sequence ID" value="NZ_BMGT01000001.1"/>
</dbReference>
<dbReference type="PANTHER" id="PTHR11538:SF41">
    <property type="entry name" value="PHENYLALANINE--TRNA LIGASE, MITOCHONDRIAL"/>
    <property type="match status" value="1"/>
</dbReference>
<evidence type="ECO:0000256" key="10">
    <source>
        <dbReference type="ARBA" id="ARBA00022917"/>
    </source>
</evidence>
<evidence type="ECO:0000259" key="14">
    <source>
        <dbReference type="PROSITE" id="PS50862"/>
    </source>
</evidence>
<reference evidence="15" key="2">
    <citation type="submission" date="2020-09" db="EMBL/GenBank/DDBJ databases">
        <authorList>
            <person name="Sun Q."/>
            <person name="Zhou Y."/>
        </authorList>
    </citation>
    <scope>NUCLEOTIDE SEQUENCE</scope>
    <source>
        <strain evidence="15">CGMCC 1.12997</strain>
    </source>
</reference>
<evidence type="ECO:0000256" key="8">
    <source>
        <dbReference type="ARBA" id="ARBA00022840"/>
    </source>
</evidence>
<dbReference type="InterPro" id="IPR045864">
    <property type="entry name" value="aa-tRNA-synth_II/BPL/LPL"/>
</dbReference>
<evidence type="ECO:0000256" key="11">
    <source>
        <dbReference type="ARBA" id="ARBA00023146"/>
    </source>
</evidence>
<dbReference type="EMBL" id="BMGT01000001">
    <property type="protein sequence ID" value="GGG64340.1"/>
    <property type="molecule type" value="Genomic_DNA"/>
</dbReference>
<proteinExistence type="inferred from homology"/>
<dbReference type="PROSITE" id="PS50862">
    <property type="entry name" value="AA_TRNA_LIGASE_II"/>
    <property type="match status" value="1"/>
</dbReference>
<dbReference type="Gene3D" id="3.30.930.10">
    <property type="entry name" value="Bira Bifunctional Protein, Domain 2"/>
    <property type="match status" value="1"/>
</dbReference>
<accession>A0A917H1B3</accession>
<organism evidence="15 16">
    <name type="scientific">Edaphobacter dinghuensis</name>
    <dbReference type="NCBI Taxonomy" id="1560005"/>
    <lineage>
        <taxon>Bacteria</taxon>
        <taxon>Pseudomonadati</taxon>
        <taxon>Acidobacteriota</taxon>
        <taxon>Terriglobia</taxon>
        <taxon>Terriglobales</taxon>
        <taxon>Acidobacteriaceae</taxon>
        <taxon>Edaphobacter</taxon>
    </lineage>
</organism>
<dbReference type="EC" id="6.1.1.20" evidence="13"/>
<evidence type="ECO:0000256" key="4">
    <source>
        <dbReference type="ARBA" id="ARBA00022490"/>
    </source>
</evidence>
<dbReference type="GO" id="GO:0006432">
    <property type="term" value="P:phenylalanyl-tRNA aminoacylation"/>
    <property type="evidence" value="ECO:0007669"/>
    <property type="project" value="UniProtKB-UniRule"/>
</dbReference>
<feature type="domain" description="Aminoacyl-transfer RNA synthetases class-II family profile" evidence="14">
    <location>
        <begin position="126"/>
        <end position="349"/>
    </location>
</feature>
<dbReference type="InterPro" id="IPR006195">
    <property type="entry name" value="aa-tRNA-synth_II"/>
</dbReference>
<evidence type="ECO:0000256" key="7">
    <source>
        <dbReference type="ARBA" id="ARBA00022741"/>
    </source>
</evidence>
<keyword evidence="8 13" id="KW-0067">ATP-binding</keyword>
<dbReference type="InterPro" id="IPR002319">
    <property type="entry name" value="Phenylalanyl-tRNA_Synthase"/>
</dbReference>